<protein>
    <submittedName>
        <fullName evidence="2">Uncharacterized protein</fullName>
    </submittedName>
</protein>
<accession>A0A3L8SJ25</accession>
<reference evidence="2 3" key="1">
    <citation type="journal article" date="2018" name="Proc. R. Soc. B">
        <title>A non-coding region near Follistatin controls head colour polymorphism in the Gouldian finch.</title>
        <authorList>
            <person name="Toomey M.B."/>
            <person name="Marques C.I."/>
            <person name="Andrade P."/>
            <person name="Araujo P.M."/>
            <person name="Sabatino S."/>
            <person name="Gazda M.A."/>
            <person name="Afonso S."/>
            <person name="Lopes R.J."/>
            <person name="Corbo J.C."/>
            <person name="Carneiro M."/>
        </authorList>
    </citation>
    <scope>NUCLEOTIDE SEQUENCE [LARGE SCALE GENOMIC DNA]</scope>
    <source>
        <strain evidence="2">Red01</strain>
        <tissue evidence="2">Muscle</tissue>
    </source>
</reference>
<keyword evidence="3" id="KW-1185">Reference proteome</keyword>
<evidence type="ECO:0000313" key="3">
    <source>
        <dbReference type="Proteomes" id="UP000276834"/>
    </source>
</evidence>
<dbReference type="AlphaFoldDB" id="A0A3L8SJ25"/>
<feature type="region of interest" description="Disordered" evidence="1">
    <location>
        <begin position="54"/>
        <end position="82"/>
    </location>
</feature>
<evidence type="ECO:0000256" key="1">
    <source>
        <dbReference type="SAM" id="MobiDB-lite"/>
    </source>
</evidence>
<proteinExistence type="predicted"/>
<dbReference type="EMBL" id="QUSF01000017">
    <property type="protein sequence ID" value="RLW02922.1"/>
    <property type="molecule type" value="Genomic_DNA"/>
</dbReference>
<dbReference type="Proteomes" id="UP000276834">
    <property type="component" value="Unassembled WGS sequence"/>
</dbReference>
<organism evidence="2 3">
    <name type="scientific">Chloebia gouldiae</name>
    <name type="common">Gouldian finch</name>
    <name type="synonym">Erythrura gouldiae</name>
    <dbReference type="NCBI Taxonomy" id="44316"/>
    <lineage>
        <taxon>Eukaryota</taxon>
        <taxon>Metazoa</taxon>
        <taxon>Chordata</taxon>
        <taxon>Craniata</taxon>
        <taxon>Vertebrata</taxon>
        <taxon>Euteleostomi</taxon>
        <taxon>Archelosauria</taxon>
        <taxon>Archosauria</taxon>
        <taxon>Dinosauria</taxon>
        <taxon>Saurischia</taxon>
        <taxon>Theropoda</taxon>
        <taxon>Coelurosauria</taxon>
        <taxon>Aves</taxon>
        <taxon>Neognathae</taxon>
        <taxon>Neoaves</taxon>
        <taxon>Telluraves</taxon>
        <taxon>Australaves</taxon>
        <taxon>Passeriformes</taxon>
        <taxon>Passeroidea</taxon>
        <taxon>Passeridae</taxon>
        <taxon>Chloebia</taxon>
    </lineage>
</organism>
<gene>
    <name evidence="2" type="ORF">DV515_00006839</name>
</gene>
<evidence type="ECO:0000313" key="2">
    <source>
        <dbReference type="EMBL" id="RLW02922.1"/>
    </source>
</evidence>
<sequence length="111" mass="12389">MDRQLLLTLVGLRHLRSLTFSREGFPGEHLVREKICVAGATYCKGFCFIKCNDPKTNCSQSPAGKGKRSEARTAQPASPQKAPTQFLSQLLWKLLPTEQFTYLTTSLLSKT</sequence>
<name>A0A3L8SJ25_CHLGU</name>
<comment type="caution">
    <text evidence="2">The sequence shown here is derived from an EMBL/GenBank/DDBJ whole genome shotgun (WGS) entry which is preliminary data.</text>
</comment>